<keyword evidence="2" id="KW-1185">Reference proteome</keyword>
<protein>
    <submittedName>
        <fullName evidence="1">Uncharacterized protein</fullName>
    </submittedName>
</protein>
<gene>
    <name evidence="1" type="ORF">TNIN_193961</name>
</gene>
<dbReference type="Proteomes" id="UP000886998">
    <property type="component" value="Unassembled WGS sequence"/>
</dbReference>
<name>A0A8X6X8N7_9ARAC</name>
<evidence type="ECO:0000313" key="1">
    <source>
        <dbReference type="EMBL" id="GFY48261.1"/>
    </source>
</evidence>
<comment type="caution">
    <text evidence="1">The sequence shown here is derived from an EMBL/GenBank/DDBJ whole genome shotgun (WGS) entry which is preliminary data.</text>
</comment>
<sequence length="94" mass="10601">MQDNGTAETLILKRSLSDEQWGSVTLSPPRGLPDPVRLWILFMTLILRGGRRVRRAHAHKEKCVSENRTAAGLFSVKMGCLSESLNRNSRRTPK</sequence>
<accession>A0A8X6X8N7</accession>
<proteinExistence type="predicted"/>
<organism evidence="1 2">
    <name type="scientific">Trichonephila inaurata madagascariensis</name>
    <dbReference type="NCBI Taxonomy" id="2747483"/>
    <lineage>
        <taxon>Eukaryota</taxon>
        <taxon>Metazoa</taxon>
        <taxon>Ecdysozoa</taxon>
        <taxon>Arthropoda</taxon>
        <taxon>Chelicerata</taxon>
        <taxon>Arachnida</taxon>
        <taxon>Araneae</taxon>
        <taxon>Araneomorphae</taxon>
        <taxon>Entelegynae</taxon>
        <taxon>Araneoidea</taxon>
        <taxon>Nephilidae</taxon>
        <taxon>Trichonephila</taxon>
        <taxon>Trichonephila inaurata</taxon>
    </lineage>
</organism>
<dbReference type="AlphaFoldDB" id="A0A8X6X8N7"/>
<dbReference type="EMBL" id="BMAV01006365">
    <property type="protein sequence ID" value="GFY48261.1"/>
    <property type="molecule type" value="Genomic_DNA"/>
</dbReference>
<reference evidence="1" key="1">
    <citation type="submission" date="2020-08" db="EMBL/GenBank/DDBJ databases">
        <title>Multicomponent nature underlies the extraordinary mechanical properties of spider dragline silk.</title>
        <authorList>
            <person name="Kono N."/>
            <person name="Nakamura H."/>
            <person name="Mori M."/>
            <person name="Yoshida Y."/>
            <person name="Ohtoshi R."/>
            <person name="Malay A.D."/>
            <person name="Moran D.A.P."/>
            <person name="Tomita M."/>
            <person name="Numata K."/>
            <person name="Arakawa K."/>
        </authorList>
    </citation>
    <scope>NUCLEOTIDE SEQUENCE</scope>
</reference>
<evidence type="ECO:0000313" key="2">
    <source>
        <dbReference type="Proteomes" id="UP000886998"/>
    </source>
</evidence>